<dbReference type="Pfam" id="PF26579">
    <property type="entry name" value="Ig_CFAP47"/>
    <property type="match status" value="1"/>
</dbReference>
<protein>
    <recommendedName>
        <fullName evidence="2">CFAP47-like immunoglobulin-like domain-containing protein</fullName>
    </recommendedName>
</protein>
<dbReference type="PANTHER" id="PTHR45912:SF3">
    <property type="entry name" value="CILIA- AND FLAGELLA-ASSOCIATED PROTEIN 47"/>
    <property type="match status" value="1"/>
</dbReference>
<comment type="caution">
    <text evidence="3">The sequence shown here is derived from an EMBL/GenBank/DDBJ whole genome shotgun (WGS) entry which is preliminary data.</text>
</comment>
<evidence type="ECO:0000313" key="4">
    <source>
        <dbReference type="Proteomes" id="UP000275652"/>
    </source>
</evidence>
<dbReference type="Proteomes" id="UP000275652">
    <property type="component" value="Unassembled WGS sequence"/>
</dbReference>
<organism evidence="3 4">
    <name type="scientific">Aphanomyces astaci</name>
    <name type="common">Crayfish plague agent</name>
    <dbReference type="NCBI Taxonomy" id="112090"/>
    <lineage>
        <taxon>Eukaryota</taxon>
        <taxon>Sar</taxon>
        <taxon>Stramenopiles</taxon>
        <taxon>Oomycota</taxon>
        <taxon>Saprolegniomycetes</taxon>
        <taxon>Saprolegniales</taxon>
        <taxon>Verrucalvaceae</taxon>
        <taxon>Aphanomyces</taxon>
    </lineage>
</organism>
<dbReference type="Gene3D" id="2.60.40.10">
    <property type="entry name" value="Immunoglobulins"/>
    <property type="match status" value="1"/>
</dbReference>
<dbReference type="InterPro" id="IPR013783">
    <property type="entry name" value="Ig-like_fold"/>
</dbReference>
<feature type="domain" description="CFAP47-like immunoglobulin-like" evidence="2">
    <location>
        <begin position="1"/>
        <end position="34"/>
    </location>
</feature>
<feature type="compositionally biased region" description="Basic residues" evidence="1">
    <location>
        <begin position="159"/>
        <end position="168"/>
    </location>
</feature>
<dbReference type="GO" id="GO:0005929">
    <property type="term" value="C:cilium"/>
    <property type="evidence" value="ECO:0007669"/>
    <property type="project" value="TreeGrafter"/>
</dbReference>
<dbReference type="AlphaFoldDB" id="A0A9X8E5H6"/>
<accession>A0A9X8E5H6</accession>
<dbReference type="GO" id="GO:0060271">
    <property type="term" value="P:cilium assembly"/>
    <property type="evidence" value="ECO:0007669"/>
    <property type="project" value="TreeGrafter"/>
</dbReference>
<feature type="region of interest" description="Disordered" evidence="1">
    <location>
        <begin position="147"/>
        <end position="168"/>
    </location>
</feature>
<feature type="non-terminal residue" evidence="3">
    <location>
        <position position="168"/>
    </location>
</feature>
<proteinExistence type="predicted"/>
<dbReference type="PANTHER" id="PTHR45912">
    <property type="entry name" value="CILIA- AND FLAGELLA-ASSOCIATED PROTEIN 47"/>
    <property type="match status" value="1"/>
</dbReference>
<evidence type="ECO:0000256" key="1">
    <source>
        <dbReference type="SAM" id="MobiDB-lite"/>
    </source>
</evidence>
<evidence type="ECO:0000259" key="2">
    <source>
        <dbReference type="Pfam" id="PF26579"/>
    </source>
</evidence>
<name>A0A9X8E5H6_APHAT</name>
<sequence>VRFDPLKPIRLTVALVVKKRSGGLWRFDIHLDASDPVVDDVLTIESALNQTSSVSFKLTNQFRESAPFQAEFTPGSSQAFTVYPVEGLLAAYGTEGTSFTIAFTPTGYGKMCSGQLVVLTDEMQWTFNVKGTHPEYKVPQGEAKVYTKGSKKLSPPSSTKKKKIFGRK</sequence>
<reference evidence="3 4" key="1">
    <citation type="journal article" date="2018" name="J. Invertebr. Pathol.">
        <title>New genotyping method for the causative agent of crayfish plague (Aphanomyces astaci) based on whole genome data.</title>
        <authorList>
            <person name="Minardi D."/>
            <person name="Studholme D.J."/>
            <person name="van der Giezen M."/>
            <person name="Pretto T."/>
            <person name="Oidtmann B."/>
        </authorList>
    </citation>
    <scope>NUCLEOTIDE SEQUENCE [LARGE SCALE GENOMIC DNA]</scope>
    <source>
        <strain evidence="3 4">KB13</strain>
    </source>
</reference>
<dbReference type="EMBL" id="QUTI01020104">
    <property type="protein sequence ID" value="RLO09335.1"/>
    <property type="molecule type" value="Genomic_DNA"/>
</dbReference>
<dbReference type="InterPro" id="IPR058952">
    <property type="entry name" value="Ig_CFAP47"/>
</dbReference>
<evidence type="ECO:0000313" key="3">
    <source>
        <dbReference type="EMBL" id="RLO09335.1"/>
    </source>
</evidence>
<gene>
    <name evidence="3" type="ORF">DYB28_008629</name>
</gene>